<dbReference type="EMBL" id="LAZR01015292">
    <property type="protein sequence ID" value="KKM13814.1"/>
    <property type="molecule type" value="Genomic_DNA"/>
</dbReference>
<feature type="transmembrane region" description="Helical" evidence="1">
    <location>
        <begin position="20"/>
        <end position="40"/>
    </location>
</feature>
<protein>
    <submittedName>
        <fullName evidence="2">Uncharacterized protein</fullName>
    </submittedName>
</protein>
<feature type="transmembrane region" description="Helical" evidence="1">
    <location>
        <begin position="77"/>
        <end position="98"/>
    </location>
</feature>
<evidence type="ECO:0000313" key="2">
    <source>
        <dbReference type="EMBL" id="KKM13814.1"/>
    </source>
</evidence>
<organism evidence="2">
    <name type="scientific">marine sediment metagenome</name>
    <dbReference type="NCBI Taxonomy" id="412755"/>
    <lineage>
        <taxon>unclassified sequences</taxon>
        <taxon>metagenomes</taxon>
        <taxon>ecological metagenomes</taxon>
    </lineage>
</organism>
<reference evidence="2" key="1">
    <citation type="journal article" date="2015" name="Nature">
        <title>Complex archaea that bridge the gap between prokaryotes and eukaryotes.</title>
        <authorList>
            <person name="Spang A."/>
            <person name="Saw J.H."/>
            <person name="Jorgensen S.L."/>
            <person name="Zaremba-Niedzwiedzka K."/>
            <person name="Martijn J."/>
            <person name="Lind A.E."/>
            <person name="van Eijk R."/>
            <person name="Schleper C."/>
            <person name="Guy L."/>
            <person name="Ettema T.J."/>
        </authorList>
    </citation>
    <scope>NUCLEOTIDE SEQUENCE</scope>
</reference>
<proteinExistence type="predicted"/>
<keyword evidence="1" id="KW-1133">Transmembrane helix</keyword>
<keyword evidence="1" id="KW-0472">Membrane</keyword>
<evidence type="ECO:0000256" key="1">
    <source>
        <dbReference type="SAM" id="Phobius"/>
    </source>
</evidence>
<keyword evidence="1" id="KW-0812">Transmembrane</keyword>
<sequence length="117" mass="13617">MSWSINPSHVSERSFPHVRWYTFMLYSCGWIVKIVYFHNLPFGLDAHFAYVTVDLAVWVITYGDFNDESHGTTERRAEYYYVTLCLGHNLLSLAIHFFNGDHSIFSNSDEACAYYIG</sequence>
<comment type="caution">
    <text evidence="2">The sequence shown here is derived from an EMBL/GenBank/DDBJ whole genome shotgun (WGS) entry which is preliminary data.</text>
</comment>
<accession>A0A0F9I284</accession>
<name>A0A0F9I284_9ZZZZ</name>
<gene>
    <name evidence="2" type="ORF">LCGC14_1712390</name>
</gene>
<dbReference type="AlphaFoldDB" id="A0A0F9I284"/>